<feature type="compositionally biased region" description="Low complexity" evidence="1">
    <location>
        <begin position="381"/>
        <end position="393"/>
    </location>
</feature>
<dbReference type="InterPro" id="IPR000601">
    <property type="entry name" value="PKD_dom"/>
</dbReference>
<organism evidence="4 5">
    <name type="scientific">Salinirubellus salinus</name>
    <dbReference type="NCBI Taxonomy" id="1364945"/>
    <lineage>
        <taxon>Archaea</taxon>
        <taxon>Methanobacteriati</taxon>
        <taxon>Methanobacteriota</taxon>
        <taxon>Stenosarchaea group</taxon>
        <taxon>Halobacteria</taxon>
        <taxon>Halobacteriales</taxon>
        <taxon>Natronomonadaceae</taxon>
        <taxon>Salinirubellus</taxon>
    </lineage>
</organism>
<dbReference type="PROSITE" id="PS50093">
    <property type="entry name" value="PKD"/>
    <property type="match status" value="1"/>
</dbReference>
<dbReference type="Gene3D" id="2.60.40.10">
    <property type="entry name" value="Immunoglobulins"/>
    <property type="match status" value="1"/>
</dbReference>
<evidence type="ECO:0000259" key="3">
    <source>
        <dbReference type="PROSITE" id="PS50093"/>
    </source>
</evidence>
<feature type="compositionally biased region" description="Polar residues" evidence="1">
    <location>
        <begin position="501"/>
        <end position="513"/>
    </location>
</feature>
<keyword evidence="5" id="KW-1185">Reference proteome</keyword>
<dbReference type="InterPro" id="IPR013783">
    <property type="entry name" value="Ig-like_fold"/>
</dbReference>
<keyword evidence="2" id="KW-0472">Membrane</keyword>
<dbReference type="GeneID" id="74941281"/>
<evidence type="ECO:0000313" key="5">
    <source>
        <dbReference type="Proteomes" id="UP001057580"/>
    </source>
</evidence>
<evidence type="ECO:0000256" key="2">
    <source>
        <dbReference type="SAM" id="Phobius"/>
    </source>
</evidence>
<dbReference type="Pfam" id="PF18911">
    <property type="entry name" value="PKD_4"/>
    <property type="match status" value="1"/>
</dbReference>
<dbReference type="Pfam" id="PF23922">
    <property type="entry name" value="DUF7261"/>
    <property type="match status" value="1"/>
</dbReference>
<feature type="region of interest" description="Disordered" evidence="1">
    <location>
        <begin position="380"/>
        <end position="412"/>
    </location>
</feature>
<proteinExistence type="predicted"/>
<dbReference type="CDD" id="cd00146">
    <property type="entry name" value="PKD"/>
    <property type="match status" value="1"/>
</dbReference>
<dbReference type="RefSeq" id="WP_260594237.1">
    <property type="nucleotide sequence ID" value="NZ_CP104003.1"/>
</dbReference>
<feature type="domain" description="PKD" evidence="3">
    <location>
        <begin position="409"/>
        <end position="495"/>
    </location>
</feature>
<evidence type="ECO:0000256" key="1">
    <source>
        <dbReference type="SAM" id="MobiDB-lite"/>
    </source>
</evidence>
<evidence type="ECO:0000313" key="4">
    <source>
        <dbReference type="EMBL" id="UWM55185.1"/>
    </source>
</evidence>
<name>A0A9E7U5A2_9EURY</name>
<keyword evidence="2" id="KW-1133">Transmembrane helix</keyword>
<accession>A0A9E7U5A2</accession>
<sequence length="607" mass="63758">MTPFPRRPFADDERDRAQLILVSALVLATTLVALSLVVNSVIYTENLATRRDADTGQALNFREATHDGALRGLETANFEPADATYLQRKAALRDTLASWQTDSSRYFASQGLEVATSAASFVEGTRVSQDTVGPFVPADSNVVYDSNTLDLLGLGEAETWVAANATSVRRLRLSVERNDRLYETSQSLLAEGIDTILTGNEVYALYVEDSNGDDYRIYVYENTTVSPNEVSVAVYDEQATDLVGEACRVPGDTVDIDVTGGTLTGSAGTESCEALSFWQDTDGPYDLYHLNGNSVEGTYSFVTDRPEVEFREAVEDQNQGLYDDLVDLLGMMSVTKTDPVDDETYATSDGSTVYTTPAIYATDVTVEYRTGGLVYESSVRVAPGEPGEPTVPAGGAGGGDSGSDSNTAPDAQFSVSDTSVTVGNAVSFDASASSDSDGSVDSYEWAFGDGNVDTGTTPSHAFGSTGSYDVTLTVTDDDGATDSRTRTVEVVSSSADAPTIDSLSVTDGSTAGPGNSPDDVSFTADWTVSDADDNLLQVRVELVEDPDGAAGTLDTDSASISGGSAASALNVGGTLRGGCGDPYDVVVTVEDGDGQTDSRTERVSASC</sequence>
<dbReference type="InterPro" id="IPR055685">
    <property type="entry name" value="DUF7261"/>
</dbReference>
<protein>
    <submittedName>
        <fullName evidence="4">PKD domain-containing protein</fullName>
    </submittedName>
</protein>
<gene>
    <name evidence="4" type="ORF">N0B31_02625</name>
</gene>
<dbReference type="InterPro" id="IPR022409">
    <property type="entry name" value="PKD/Chitinase_dom"/>
</dbReference>
<keyword evidence="2" id="KW-0812">Transmembrane</keyword>
<reference evidence="4" key="1">
    <citation type="submission" date="2022-09" db="EMBL/GenBank/DDBJ databases">
        <title>Diverse halophilic archaea isolated from saline environments.</title>
        <authorList>
            <person name="Cui H.-L."/>
        </authorList>
    </citation>
    <scope>NUCLEOTIDE SEQUENCE</scope>
    <source>
        <strain evidence="4">ZS-35-S2</strain>
    </source>
</reference>
<dbReference type="Proteomes" id="UP001057580">
    <property type="component" value="Chromosome"/>
</dbReference>
<dbReference type="SMART" id="SM00089">
    <property type="entry name" value="PKD"/>
    <property type="match status" value="1"/>
</dbReference>
<feature type="region of interest" description="Disordered" evidence="1">
    <location>
        <begin position="492"/>
        <end position="520"/>
    </location>
</feature>
<dbReference type="SUPFAM" id="SSF49299">
    <property type="entry name" value="PKD domain"/>
    <property type="match status" value="1"/>
</dbReference>
<dbReference type="InterPro" id="IPR035986">
    <property type="entry name" value="PKD_dom_sf"/>
</dbReference>
<dbReference type="EMBL" id="CP104003">
    <property type="protein sequence ID" value="UWM55185.1"/>
    <property type="molecule type" value="Genomic_DNA"/>
</dbReference>
<feature type="transmembrane region" description="Helical" evidence="2">
    <location>
        <begin position="20"/>
        <end position="43"/>
    </location>
</feature>
<dbReference type="KEGG" id="ssai:N0B31_02625"/>
<dbReference type="AlphaFoldDB" id="A0A9E7U5A2"/>